<dbReference type="KEGG" id="cja:CJA_2168"/>
<name>B3PJ58_CELJU</name>
<dbReference type="HOGENOM" id="CLU_3402758_0_0_6"/>
<evidence type="ECO:0000313" key="2">
    <source>
        <dbReference type="Proteomes" id="UP000001036"/>
    </source>
</evidence>
<evidence type="ECO:0000313" key="1">
    <source>
        <dbReference type="EMBL" id="ACE84562.1"/>
    </source>
</evidence>
<dbReference type="AlphaFoldDB" id="B3PJ58"/>
<accession>B3PJ58</accession>
<dbReference type="Proteomes" id="UP000001036">
    <property type="component" value="Chromosome"/>
</dbReference>
<proteinExistence type="predicted"/>
<organism evidence="1 2">
    <name type="scientific">Cellvibrio japonicus (strain Ueda107)</name>
    <name type="common">Pseudomonas fluorescens subsp. cellulosa</name>
    <dbReference type="NCBI Taxonomy" id="498211"/>
    <lineage>
        <taxon>Bacteria</taxon>
        <taxon>Pseudomonadati</taxon>
        <taxon>Pseudomonadota</taxon>
        <taxon>Gammaproteobacteria</taxon>
        <taxon>Cellvibrionales</taxon>
        <taxon>Cellvibrionaceae</taxon>
        <taxon>Cellvibrio</taxon>
    </lineage>
</organism>
<reference evidence="1 2" key="1">
    <citation type="journal article" date="2008" name="J. Bacteriol.">
        <title>Insights into plant cell wall degradation from the genome sequence of the soil bacterium Cellvibrio japonicus.</title>
        <authorList>
            <person name="Deboy R.T."/>
            <person name="Mongodin E.F."/>
            <person name="Fouts D.E."/>
            <person name="Tailford L.E."/>
            <person name="Khouri H."/>
            <person name="Emerson J.B."/>
            <person name="Mohamoud Y."/>
            <person name="Watkins K."/>
            <person name="Henrissat B."/>
            <person name="Gilbert H.J."/>
            <person name="Nelson K.E."/>
        </authorList>
    </citation>
    <scope>NUCLEOTIDE SEQUENCE [LARGE SCALE GENOMIC DNA]</scope>
    <source>
        <strain evidence="1 2">Ueda107</strain>
    </source>
</reference>
<gene>
    <name evidence="1" type="ordered locus">CJA_2168</name>
</gene>
<keyword evidence="2" id="KW-1185">Reference proteome</keyword>
<sequence length="30" mass="3364">MQLIKSCLLKSSFSIKKYQAKPGIFCLQGC</sequence>
<dbReference type="EMBL" id="CP000934">
    <property type="protein sequence ID" value="ACE84562.1"/>
    <property type="molecule type" value="Genomic_DNA"/>
</dbReference>
<protein>
    <submittedName>
        <fullName evidence="1">Uncharacterized protein</fullName>
    </submittedName>
</protein>